<proteinExistence type="predicted"/>
<feature type="transmembrane region" description="Helical" evidence="1">
    <location>
        <begin position="123"/>
        <end position="142"/>
    </location>
</feature>
<reference evidence="2 3" key="1">
    <citation type="submission" date="2021-05" db="EMBL/GenBank/DDBJ databases">
        <title>Phylogenetic classification of ten novel species belonging to the genus Bifidobacterium comprising B. colchicus sp. nov., B. abeli sp. nov., B. bicoloris sp. nov., B. guerezis sp. nov., B. rosaliae sp. nov., B. santillanensis sp. nov., B. argentati sp. nov., B. amazzoni sp. nov., B. pluviali sp. nov., and B. pinnaculum sp. nov.</title>
        <authorList>
            <person name="Lugli G.A."/>
            <person name="Ruiz Garcia L."/>
            <person name="Margolles A."/>
            <person name="Ventura M."/>
        </authorList>
    </citation>
    <scope>NUCLEOTIDE SEQUENCE [LARGE SCALE GENOMIC DNA]</scope>
    <source>
        <strain evidence="2 3">6T3</strain>
    </source>
</reference>
<evidence type="ECO:0000313" key="2">
    <source>
        <dbReference type="EMBL" id="MBW3082884.1"/>
    </source>
</evidence>
<keyword evidence="1" id="KW-0812">Transmembrane</keyword>
<accession>A0ABS6W8Q7</accession>
<feature type="transmembrane region" description="Helical" evidence="1">
    <location>
        <begin position="34"/>
        <end position="57"/>
    </location>
</feature>
<gene>
    <name evidence="2" type="ORF">KIH73_05780</name>
</gene>
<evidence type="ECO:0000256" key="1">
    <source>
        <dbReference type="SAM" id="Phobius"/>
    </source>
</evidence>
<dbReference type="RefSeq" id="WP_219081468.1">
    <property type="nucleotide sequence ID" value="NZ_JAHBBD010000010.1"/>
</dbReference>
<dbReference type="EMBL" id="JAHBBD010000010">
    <property type="protein sequence ID" value="MBW3082884.1"/>
    <property type="molecule type" value="Genomic_DNA"/>
</dbReference>
<keyword evidence="3" id="KW-1185">Reference proteome</keyword>
<dbReference type="Proteomes" id="UP000812844">
    <property type="component" value="Unassembled WGS sequence"/>
</dbReference>
<keyword evidence="1" id="KW-0472">Membrane</keyword>
<protein>
    <submittedName>
        <fullName evidence="2">Uncharacterized protein</fullName>
    </submittedName>
</protein>
<keyword evidence="1" id="KW-1133">Transmembrane helix</keyword>
<organism evidence="2 3">
    <name type="scientific">Bifidobacterium phasiani</name>
    <dbReference type="NCBI Taxonomy" id="2834431"/>
    <lineage>
        <taxon>Bacteria</taxon>
        <taxon>Bacillati</taxon>
        <taxon>Actinomycetota</taxon>
        <taxon>Actinomycetes</taxon>
        <taxon>Bifidobacteriales</taxon>
        <taxon>Bifidobacteriaceae</taxon>
        <taxon>Bifidobacterium</taxon>
    </lineage>
</organism>
<feature type="transmembrane region" description="Helical" evidence="1">
    <location>
        <begin position="69"/>
        <end position="90"/>
    </location>
</feature>
<comment type="caution">
    <text evidence="2">The sequence shown here is derived from an EMBL/GenBank/DDBJ whole genome shotgun (WGS) entry which is preliminary data.</text>
</comment>
<feature type="transmembrane region" description="Helical" evidence="1">
    <location>
        <begin position="148"/>
        <end position="166"/>
    </location>
</feature>
<name>A0ABS6W8Q7_9BIFI</name>
<sequence>MTTNDMEPPDGAEMLAMLDNDRTRLAMRTRRPSWYAPAYGVLVAALNLLYWVLGMSFNGLYAFGLAPTAFYGCALAALVLLTMAVAAMLAGARRATGIGIWAKTRFLPGSPGRRRQRRATAQAIASLVLVQYGSAAVDFALGYMTVSWIWPVAVAVVGAAMSAMLLRHFDRQDLRLAEQG</sequence>
<evidence type="ECO:0000313" key="3">
    <source>
        <dbReference type="Proteomes" id="UP000812844"/>
    </source>
</evidence>